<protein>
    <submittedName>
        <fullName evidence="2">VWA domain-containing protein</fullName>
    </submittedName>
</protein>
<dbReference type="InterPro" id="IPR008912">
    <property type="entry name" value="Uncharacterised_CoxE"/>
</dbReference>
<evidence type="ECO:0000256" key="1">
    <source>
        <dbReference type="SAM" id="MobiDB-lite"/>
    </source>
</evidence>
<dbReference type="PANTHER" id="PTHR39338">
    <property type="entry name" value="BLL5662 PROTEIN-RELATED"/>
    <property type="match status" value="1"/>
</dbReference>
<accession>A0A6B0T7A4</accession>
<dbReference type="Pfam" id="PF05762">
    <property type="entry name" value="VWA_CoxE"/>
    <property type="match status" value="1"/>
</dbReference>
<proteinExistence type="predicted"/>
<evidence type="ECO:0000313" key="3">
    <source>
        <dbReference type="Proteomes" id="UP000466535"/>
    </source>
</evidence>
<dbReference type="SUPFAM" id="SSF53300">
    <property type="entry name" value="vWA-like"/>
    <property type="match status" value="1"/>
</dbReference>
<feature type="region of interest" description="Disordered" evidence="1">
    <location>
        <begin position="93"/>
        <end position="173"/>
    </location>
</feature>
<dbReference type="PANTHER" id="PTHR39338:SF6">
    <property type="entry name" value="BLL5662 PROTEIN"/>
    <property type="match status" value="1"/>
</dbReference>
<name>A0A6B0T7A4_9EURY</name>
<evidence type="ECO:0000313" key="2">
    <source>
        <dbReference type="EMBL" id="MXR52827.1"/>
    </source>
</evidence>
<dbReference type="RefSeq" id="WP_159764960.1">
    <property type="nucleotide sequence ID" value="NZ_WUUT01000006.1"/>
</dbReference>
<reference evidence="2 3" key="1">
    <citation type="submission" date="2019-12" db="EMBL/GenBank/DDBJ databases">
        <title>Isolation and characterization of three novel carbon monoxide-oxidizing members of Halobacteria from salione crusts and soils.</title>
        <authorList>
            <person name="Myers M.R."/>
            <person name="King G.M."/>
        </authorList>
    </citation>
    <scope>NUCLEOTIDE SEQUENCE [LARGE SCALE GENOMIC DNA]</scope>
    <source>
        <strain evidence="2 3">WSH3</strain>
    </source>
</reference>
<feature type="compositionally biased region" description="Polar residues" evidence="1">
    <location>
        <begin position="113"/>
        <end position="126"/>
    </location>
</feature>
<dbReference type="EMBL" id="WUUT01000006">
    <property type="protein sequence ID" value="MXR52827.1"/>
    <property type="molecule type" value="Genomic_DNA"/>
</dbReference>
<comment type="caution">
    <text evidence="2">The sequence shown here is derived from an EMBL/GenBank/DDBJ whole genome shotgun (WGS) entry which is preliminary data.</text>
</comment>
<dbReference type="InterPro" id="IPR036465">
    <property type="entry name" value="vWFA_dom_sf"/>
</dbReference>
<gene>
    <name evidence="2" type="ORF">GRX03_14580</name>
</gene>
<dbReference type="Proteomes" id="UP000466535">
    <property type="component" value="Unassembled WGS sequence"/>
</dbReference>
<organism evidence="2 3">
    <name type="scientific">Halovenus carboxidivorans</name>
    <dbReference type="NCBI Taxonomy" id="2692199"/>
    <lineage>
        <taxon>Archaea</taxon>
        <taxon>Methanobacteriati</taxon>
        <taxon>Methanobacteriota</taxon>
        <taxon>Stenosarchaea group</taxon>
        <taxon>Halobacteria</taxon>
        <taxon>Halobacteriales</taxon>
        <taxon>Haloarculaceae</taxon>
        <taxon>Halovenus</taxon>
    </lineage>
</organism>
<feature type="compositionally biased region" description="Basic and acidic residues" evidence="1">
    <location>
        <begin position="93"/>
        <end position="112"/>
    </location>
</feature>
<keyword evidence="3" id="KW-1185">Reference proteome</keyword>
<dbReference type="AlphaFoldDB" id="A0A6B0T7A4"/>
<dbReference type="CDD" id="cd00198">
    <property type="entry name" value="vWFA"/>
    <property type="match status" value="1"/>
</dbReference>
<feature type="compositionally biased region" description="Basic and acidic residues" evidence="1">
    <location>
        <begin position="422"/>
        <end position="432"/>
    </location>
</feature>
<feature type="region of interest" description="Disordered" evidence="1">
    <location>
        <begin position="412"/>
        <end position="439"/>
    </location>
</feature>
<dbReference type="OrthoDB" id="205257at2157"/>
<sequence>MTDDVPDLTAAREHVLQSVVRFARRLRAEGAIVPADAALTAVEALAEVGLRDRAAVRAAMHAALVTNPRDSAVFDEQFDTFWYRLRTGLEGTAAHDETGDRAENVPGDDRTPSTDTEGQLPDTSIAETLDGSGDLADEEGTIESRRVADSEGAALEGDPGDERAGTYSAVGDRTSVEEDAVTTTVDDGTMRRVEAALATLAGRRWDRTRSGETVDVRRALRESMATGGVTMSLPDRDRAESAFRVCVLVDVSRSVLDAVDREFLLSVLDALVDRARSTRVFFFDTEIREVTDAFAGGDPAAALERAEVDWGGGTRIGASLSTLRRRWPTAVDRRTVSLVISDGLEVGEIDELERGVSWLSRRSKAFVWLNPLAASPSWEPTCRGMAAVEPYLDGLFAFGGPADLDDAARQLARHGPGGPVGYEHDFRDRTEAGDGGVSP</sequence>